<feature type="region of interest" description="Disordered" evidence="1">
    <location>
        <begin position="36"/>
        <end position="118"/>
    </location>
</feature>
<evidence type="ECO:0000313" key="2">
    <source>
        <dbReference type="EMBL" id="CAA9565614.1"/>
    </source>
</evidence>
<feature type="non-terminal residue" evidence="2">
    <location>
        <position position="1"/>
    </location>
</feature>
<feature type="compositionally biased region" description="Low complexity" evidence="1">
    <location>
        <begin position="85"/>
        <end position="97"/>
    </location>
</feature>
<dbReference type="EMBL" id="CADCWF010000203">
    <property type="protein sequence ID" value="CAA9565614.1"/>
    <property type="molecule type" value="Genomic_DNA"/>
</dbReference>
<feature type="non-terminal residue" evidence="2">
    <location>
        <position position="118"/>
    </location>
</feature>
<name>A0A6J4V639_9BACT</name>
<protein>
    <submittedName>
        <fullName evidence="2">Uncharacterized protein</fullName>
    </submittedName>
</protein>
<proteinExistence type="predicted"/>
<dbReference type="AlphaFoldDB" id="A0A6J4V639"/>
<feature type="compositionally biased region" description="Basic residues" evidence="1">
    <location>
        <begin position="7"/>
        <end position="19"/>
    </location>
</feature>
<feature type="compositionally biased region" description="Polar residues" evidence="1">
    <location>
        <begin position="50"/>
        <end position="59"/>
    </location>
</feature>
<sequence length="118" mass="12669">WTGRRSTGWRRRHRRRRAGAGRCGWRPAWSWGWRVRRPLPETRAAGRRGSTGSPVSLSASRIVLNRGRGSVARRPAPSAPPSSPPASAARAGGAASATKRTTSRIRVNAIAMVPPAAS</sequence>
<organism evidence="2">
    <name type="scientific">uncultured Thermomicrobiales bacterium</name>
    <dbReference type="NCBI Taxonomy" id="1645740"/>
    <lineage>
        <taxon>Bacteria</taxon>
        <taxon>Pseudomonadati</taxon>
        <taxon>Thermomicrobiota</taxon>
        <taxon>Thermomicrobia</taxon>
        <taxon>Thermomicrobiales</taxon>
        <taxon>environmental samples</taxon>
    </lineage>
</organism>
<feature type="region of interest" description="Disordered" evidence="1">
    <location>
        <begin position="1"/>
        <end position="24"/>
    </location>
</feature>
<reference evidence="2" key="1">
    <citation type="submission" date="2020-02" db="EMBL/GenBank/DDBJ databases">
        <authorList>
            <person name="Meier V. D."/>
        </authorList>
    </citation>
    <scope>NUCLEOTIDE SEQUENCE</scope>
    <source>
        <strain evidence="2">AVDCRST_MAG59</strain>
    </source>
</reference>
<evidence type="ECO:0000256" key="1">
    <source>
        <dbReference type="SAM" id="MobiDB-lite"/>
    </source>
</evidence>
<accession>A0A6J4V639</accession>
<gene>
    <name evidence="2" type="ORF">AVDCRST_MAG59-2984</name>
</gene>